<accession>A0A1F5NT80</accession>
<evidence type="ECO:0000313" key="8">
    <source>
        <dbReference type="Proteomes" id="UP000178892"/>
    </source>
</evidence>
<feature type="transmembrane region" description="Helical" evidence="5">
    <location>
        <begin position="29"/>
        <end position="50"/>
    </location>
</feature>
<dbReference type="PANTHER" id="PTHR37422:SF13">
    <property type="entry name" value="LIPOPOLYSACCHARIDE BIOSYNTHESIS PROTEIN PA4999-RELATED"/>
    <property type="match status" value="1"/>
</dbReference>
<dbReference type="STRING" id="1817825.A2720_04670"/>
<name>A0A1F5NT80_9BACT</name>
<dbReference type="Pfam" id="PF04932">
    <property type="entry name" value="Wzy_C"/>
    <property type="match status" value="1"/>
</dbReference>
<comment type="subcellular location">
    <subcellularLocation>
        <location evidence="1">Membrane</location>
        <topology evidence="1">Multi-pass membrane protein</topology>
    </subcellularLocation>
</comment>
<evidence type="ECO:0000256" key="5">
    <source>
        <dbReference type="SAM" id="Phobius"/>
    </source>
</evidence>
<evidence type="ECO:0000259" key="6">
    <source>
        <dbReference type="Pfam" id="PF04932"/>
    </source>
</evidence>
<sequence length="384" mass="42962">MSRLTQINRWLLGLVLALLPTYLVRFTIFGLPTTLLEIILAIFLLAVFFTHPRSLVAELKKLGPANLAIIAFVLAGIISTIISPEPIKALGQLKAFIIEPVLFFYACVLILRKESDLKLPLTLLSLSILVISLFGLIQYVTLLGLPLRFWGFGEGVKRIVSVFEYPNALALYLGPLLAFFLALIYSKSTLINRKLLFWTTGLGLIALILTFSRGAWLAVLVVLAILAAKKIPWKIVVPFLALAITAAALLYPGKQILTDPSASARLELYKYSARAVLQSPILGNGLSGFRHTLESMQFKQEVLNYPHNIFLNFWLELGMLGLLSFFFLILVCLKQHKLKPTPLRLAAAMFLVTIVVHGLVDVPYFKNDLSILFWFMISLFYIKN</sequence>
<feature type="transmembrane region" description="Helical" evidence="5">
    <location>
        <begin position="123"/>
        <end position="145"/>
    </location>
</feature>
<comment type="caution">
    <text evidence="7">The sequence shown here is derived from an EMBL/GenBank/DDBJ whole genome shotgun (WGS) entry which is preliminary data.</text>
</comment>
<dbReference type="EMBL" id="MFEL01000018">
    <property type="protein sequence ID" value="OGE80823.1"/>
    <property type="molecule type" value="Genomic_DNA"/>
</dbReference>
<feature type="domain" description="O-antigen ligase-related" evidence="6">
    <location>
        <begin position="202"/>
        <end position="326"/>
    </location>
</feature>
<feature type="transmembrane region" description="Helical" evidence="5">
    <location>
        <begin position="89"/>
        <end position="111"/>
    </location>
</feature>
<evidence type="ECO:0000256" key="1">
    <source>
        <dbReference type="ARBA" id="ARBA00004141"/>
    </source>
</evidence>
<evidence type="ECO:0000313" key="7">
    <source>
        <dbReference type="EMBL" id="OGE80823.1"/>
    </source>
</evidence>
<feature type="transmembrane region" description="Helical" evidence="5">
    <location>
        <begin position="343"/>
        <end position="359"/>
    </location>
</feature>
<evidence type="ECO:0000256" key="4">
    <source>
        <dbReference type="ARBA" id="ARBA00023136"/>
    </source>
</evidence>
<evidence type="ECO:0000256" key="2">
    <source>
        <dbReference type="ARBA" id="ARBA00022692"/>
    </source>
</evidence>
<feature type="transmembrane region" description="Helical" evidence="5">
    <location>
        <begin position="309"/>
        <end position="331"/>
    </location>
</feature>
<evidence type="ECO:0000256" key="3">
    <source>
        <dbReference type="ARBA" id="ARBA00022989"/>
    </source>
</evidence>
<proteinExistence type="predicted"/>
<dbReference type="GO" id="GO:0016020">
    <property type="term" value="C:membrane"/>
    <property type="evidence" value="ECO:0007669"/>
    <property type="project" value="UniProtKB-SubCell"/>
</dbReference>
<dbReference type="InterPro" id="IPR007016">
    <property type="entry name" value="O-antigen_ligase-rel_domated"/>
</dbReference>
<feature type="transmembrane region" description="Helical" evidence="5">
    <location>
        <begin position="196"/>
        <end position="225"/>
    </location>
</feature>
<reference evidence="7 8" key="1">
    <citation type="journal article" date="2016" name="Nat. Commun.">
        <title>Thousands of microbial genomes shed light on interconnected biogeochemical processes in an aquifer system.</title>
        <authorList>
            <person name="Anantharaman K."/>
            <person name="Brown C.T."/>
            <person name="Hug L.A."/>
            <person name="Sharon I."/>
            <person name="Castelle C.J."/>
            <person name="Probst A.J."/>
            <person name="Thomas B.C."/>
            <person name="Singh A."/>
            <person name="Wilkins M.J."/>
            <person name="Karaoz U."/>
            <person name="Brodie E.L."/>
            <person name="Williams K.H."/>
            <person name="Hubbard S.S."/>
            <person name="Banfield J.F."/>
        </authorList>
    </citation>
    <scope>NUCLEOTIDE SEQUENCE [LARGE SCALE GENOMIC DNA]</scope>
</reference>
<feature type="transmembrane region" description="Helical" evidence="5">
    <location>
        <begin position="7"/>
        <end position="23"/>
    </location>
</feature>
<dbReference type="AlphaFoldDB" id="A0A1F5NT80"/>
<feature type="transmembrane region" description="Helical" evidence="5">
    <location>
        <begin position="62"/>
        <end position="83"/>
    </location>
</feature>
<dbReference type="InterPro" id="IPR051533">
    <property type="entry name" value="WaaL-like"/>
</dbReference>
<organism evidence="7 8">
    <name type="scientific">Candidatus Doudnabacteria bacterium RIFCSPHIGHO2_01_FULL_46_24</name>
    <dbReference type="NCBI Taxonomy" id="1817825"/>
    <lineage>
        <taxon>Bacteria</taxon>
        <taxon>Candidatus Doudnaibacteriota</taxon>
    </lineage>
</organism>
<keyword evidence="3 5" id="KW-1133">Transmembrane helix</keyword>
<gene>
    <name evidence="7" type="ORF">A2720_04670</name>
</gene>
<dbReference type="Proteomes" id="UP000178892">
    <property type="component" value="Unassembled WGS sequence"/>
</dbReference>
<protein>
    <recommendedName>
        <fullName evidence="6">O-antigen ligase-related domain-containing protein</fullName>
    </recommendedName>
</protein>
<dbReference type="PANTHER" id="PTHR37422">
    <property type="entry name" value="TEICHURONIC ACID BIOSYNTHESIS PROTEIN TUAE"/>
    <property type="match status" value="1"/>
</dbReference>
<feature type="transmembrane region" description="Helical" evidence="5">
    <location>
        <begin position="165"/>
        <end position="184"/>
    </location>
</feature>
<feature type="transmembrane region" description="Helical" evidence="5">
    <location>
        <begin position="231"/>
        <end position="251"/>
    </location>
</feature>
<keyword evidence="4 5" id="KW-0472">Membrane</keyword>
<keyword evidence="2 5" id="KW-0812">Transmembrane</keyword>